<evidence type="ECO:0000313" key="1">
    <source>
        <dbReference type="EMBL" id="QBZ71209.1"/>
    </source>
</evidence>
<dbReference type="Proteomes" id="UP000297136">
    <property type="component" value="Segment"/>
</dbReference>
<organism evidence="1 2">
    <name type="scientific">Klebsiella phage Pharr</name>
    <dbReference type="NCBI Taxonomy" id="2562178"/>
    <lineage>
        <taxon>Viruses</taxon>
        <taxon>Duplodnaviria</taxon>
        <taxon>Heunggongvirae</taxon>
        <taxon>Uroviricota</taxon>
        <taxon>Caudoviricetes</taxon>
        <taxon>Autographivirales</taxon>
        <taxon>Autotranscriptaviridae</taxon>
        <taxon>Studiervirinae</taxon>
        <taxon>Przondovirus</taxon>
        <taxon>Przondovirus pharr</taxon>
    </lineage>
</organism>
<protein>
    <submittedName>
        <fullName evidence="1">Uncharacterized protein</fullName>
    </submittedName>
</protein>
<dbReference type="EMBL" id="MK618658">
    <property type="protein sequence ID" value="QBZ71209.1"/>
    <property type="molecule type" value="Genomic_DNA"/>
</dbReference>
<sequence>MEIVMQALNHGVIMTTARDYTGGHQIHGAIRPTVHGV</sequence>
<name>A0A4D6DZU7_9CAUD</name>
<keyword evidence="2" id="KW-1185">Reference proteome</keyword>
<evidence type="ECO:0000313" key="2">
    <source>
        <dbReference type="Proteomes" id="UP000297136"/>
    </source>
</evidence>
<gene>
    <name evidence="1" type="ORF">CPT_Pharr_001</name>
</gene>
<reference evidence="1 2" key="1">
    <citation type="submission" date="2019-03" db="EMBL/GenBank/DDBJ databases">
        <title>Complete genome sequence of Klebsiella pneumoniae podophage Pharr.</title>
        <authorList>
            <person name="Michalik J."/>
            <person name="Lessor L."/>
            <person name="Gill J."/>
            <person name="Liu M."/>
        </authorList>
    </citation>
    <scope>NUCLEOTIDE SEQUENCE [LARGE SCALE GENOMIC DNA]</scope>
</reference>
<accession>A0A4D6DZU7</accession>
<proteinExistence type="predicted"/>